<feature type="binding site" evidence="15">
    <location>
        <position position="151"/>
    </location>
    <ligand>
        <name>FAD</name>
        <dbReference type="ChEBI" id="CHEBI:57692"/>
    </ligand>
</feature>
<dbReference type="Pfam" id="PF01756">
    <property type="entry name" value="ACOX"/>
    <property type="match status" value="1"/>
</dbReference>
<dbReference type="GO" id="GO:0033540">
    <property type="term" value="P:fatty acid beta-oxidation using acyl-CoA oxidase"/>
    <property type="evidence" value="ECO:0007669"/>
    <property type="project" value="TreeGrafter"/>
</dbReference>
<dbReference type="AlphaFoldDB" id="A0A1I7RMH0"/>
<evidence type="ECO:0000256" key="14">
    <source>
        <dbReference type="PIRSR" id="PIRSR000168-1"/>
    </source>
</evidence>
<evidence type="ECO:0000313" key="20">
    <source>
        <dbReference type="Proteomes" id="UP000095284"/>
    </source>
</evidence>
<dbReference type="GO" id="GO:0003997">
    <property type="term" value="F:acyl-CoA oxidase activity"/>
    <property type="evidence" value="ECO:0007669"/>
    <property type="project" value="InterPro"/>
</dbReference>
<comment type="subcellular location">
    <subcellularLocation>
        <location evidence="2">Peroxisome</location>
    </subcellularLocation>
</comment>
<dbReference type="PANTHER" id="PTHR10909:SF250">
    <property type="entry name" value="PEROXISOMAL ACYL-COENZYME A OXIDASE 1"/>
    <property type="match status" value="1"/>
</dbReference>
<evidence type="ECO:0000256" key="8">
    <source>
        <dbReference type="ARBA" id="ARBA00022832"/>
    </source>
</evidence>
<feature type="domain" description="Acyl-coenzyme A oxidase N-terminal" evidence="17">
    <location>
        <begin position="24"/>
        <end position="143"/>
    </location>
</feature>
<dbReference type="EMBL" id="CAJFDI010000004">
    <property type="protein sequence ID" value="CAD5228053.1"/>
    <property type="molecule type" value="Genomic_DNA"/>
</dbReference>
<dbReference type="InterPro" id="IPR012258">
    <property type="entry name" value="Acyl-CoA_oxidase"/>
</dbReference>
<dbReference type="InterPro" id="IPR036250">
    <property type="entry name" value="AcylCo_DH-like_C"/>
</dbReference>
<dbReference type="EMBL" id="CAJFCV020000004">
    <property type="protein sequence ID" value="CAG9118481.1"/>
    <property type="molecule type" value="Genomic_DNA"/>
</dbReference>
<dbReference type="InterPro" id="IPR009100">
    <property type="entry name" value="AcylCoA_DH/oxidase_NM_dom_sf"/>
</dbReference>
<dbReference type="GO" id="GO:0055088">
    <property type="term" value="P:lipid homeostasis"/>
    <property type="evidence" value="ECO:0007669"/>
    <property type="project" value="TreeGrafter"/>
</dbReference>
<dbReference type="InterPro" id="IPR002655">
    <property type="entry name" value="Acyl-CoA_oxidase_C"/>
</dbReference>
<evidence type="ECO:0000313" key="19">
    <source>
        <dbReference type="EMBL" id="CAD5228053.1"/>
    </source>
</evidence>
<protein>
    <recommendedName>
        <fullName evidence="13">Acyl-coenzyme A oxidase</fullName>
    </recommendedName>
</protein>
<dbReference type="Proteomes" id="UP000095284">
    <property type="component" value="Unplaced"/>
</dbReference>
<keyword evidence="5 13" id="KW-0285">Flavoprotein</keyword>
<keyword evidence="6" id="KW-0547">Nucleotide-binding</keyword>
<evidence type="ECO:0000256" key="11">
    <source>
        <dbReference type="ARBA" id="ARBA00023098"/>
    </source>
</evidence>
<dbReference type="Gene3D" id="2.40.110.10">
    <property type="entry name" value="Butyryl-CoA Dehydrogenase, subunit A, domain 2"/>
    <property type="match status" value="1"/>
</dbReference>
<dbReference type="PIRSF" id="PIRSF000168">
    <property type="entry name" value="Acyl-CoA_oxidase"/>
    <property type="match status" value="1"/>
</dbReference>
<keyword evidence="7 13" id="KW-0274">FAD</keyword>
<keyword evidence="12" id="KW-0576">Peroxisome</keyword>
<evidence type="ECO:0000313" key="21">
    <source>
        <dbReference type="Proteomes" id="UP000659654"/>
    </source>
</evidence>
<dbReference type="SUPFAM" id="SSF47203">
    <property type="entry name" value="Acyl-CoA dehydrogenase C-terminal domain-like"/>
    <property type="match status" value="2"/>
</dbReference>
<dbReference type="SUPFAM" id="SSF56645">
    <property type="entry name" value="Acyl-CoA dehydrogenase NM domain-like"/>
    <property type="match status" value="1"/>
</dbReference>
<evidence type="ECO:0000313" key="22">
    <source>
        <dbReference type="WBParaSite" id="BXY_0190500.1"/>
    </source>
</evidence>
<dbReference type="GO" id="GO:0071949">
    <property type="term" value="F:FAD binding"/>
    <property type="evidence" value="ECO:0007669"/>
    <property type="project" value="InterPro"/>
</dbReference>
<evidence type="ECO:0000259" key="18">
    <source>
        <dbReference type="Pfam" id="PF22924"/>
    </source>
</evidence>
<dbReference type="FunFam" id="2.40.110.10:FF:000003">
    <property type="entry name" value="Acyl-coenzyme A oxidase"/>
    <property type="match status" value="1"/>
</dbReference>
<accession>A0A1I7RMH0</accession>
<evidence type="ECO:0000256" key="9">
    <source>
        <dbReference type="ARBA" id="ARBA00022840"/>
    </source>
</evidence>
<keyword evidence="10" id="KW-0560">Oxidoreductase</keyword>
<evidence type="ECO:0000256" key="5">
    <source>
        <dbReference type="ARBA" id="ARBA00022630"/>
    </source>
</evidence>
<evidence type="ECO:0000256" key="1">
    <source>
        <dbReference type="ARBA" id="ARBA00001974"/>
    </source>
</evidence>
<dbReference type="FunFam" id="1.20.140.10:FF:000013">
    <property type="entry name" value="Acyl-coenzyme A oxidase"/>
    <property type="match status" value="1"/>
</dbReference>
<dbReference type="Proteomes" id="UP000659654">
    <property type="component" value="Unassembled WGS sequence"/>
</dbReference>
<dbReference type="Gene3D" id="1.10.540.10">
    <property type="entry name" value="Acyl-CoA dehydrogenase/oxidase, N-terminal domain"/>
    <property type="match status" value="1"/>
</dbReference>
<keyword evidence="9" id="KW-0067">ATP-binding</keyword>
<dbReference type="Pfam" id="PF22924">
    <property type="entry name" value="ACOX_C_alpha1"/>
    <property type="match status" value="1"/>
</dbReference>
<evidence type="ECO:0000256" key="13">
    <source>
        <dbReference type="PIRNR" id="PIRNR000168"/>
    </source>
</evidence>
<feature type="domain" description="Acyl-CoA oxidase C-terminal" evidence="16">
    <location>
        <begin position="493"/>
        <end position="669"/>
    </location>
</feature>
<evidence type="ECO:0000259" key="16">
    <source>
        <dbReference type="Pfam" id="PF01756"/>
    </source>
</evidence>
<comment type="cofactor">
    <cofactor evidence="1">
        <name>FAD</name>
        <dbReference type="ChEBI" id="CHEBI:57692"/>
    </cofactor>
</comment>
<evidence type="ECO:0000256" key="12">
    <source>
        <dbReference type="ARBA" id="ARBA00023140"/>
    </source>
</evidence>
<dbReference type="Proteomes" id="UP000582659">
    <property type="component" value="Unassembled WGS sequence"/>
</dbReference>
<dbReference type="InterPro" id="IPR029320">
    <property type="entry name" value="Acyl-CoA_ox_N"/>
</dbReference>
<evidence type="ECO:0000259" key="17">
    <source>
        <dbReference type="Pfam" id="PF14749"/>
    </source>
</evidence>
<dbReference type="WBParaSite" id="BXY_0190500.1">
    <property type="protein sequence ID" value="BXY_0190500.1"/>
    <property type="gene ID" value="BXY_0190500"/>
</dbReference>
<reference evidence="22" key="1">
    <citation type="submission" date="2016-11" db="UniProtKB">
        <authorList>
            <consortium name="WormBaseParasite"/>
        </authorList>
    </citation>
    <scope>IDENTIFICATION</scope>
</reference>
<dbReference type="PANTHER" id="PTHR10909">
    <property type="entry name" value="ELECTRON TRANSPORT OXIDOREDUCTASE"/>
    <property type="match status" value="1"/>
</dbReference>
<reference evidence="19" key="2">
    <citation type="submission" date="2020-09" db="EMBL/GenBank/DDBJ databases">
        <authorList>
            <person name="Kikuchi T."/>
        </authorList>
    </citation>
    <scope>NUCLEOTIDE SEQUENCE</scope>
    <source>
        <strain evidence="19">Ka4C1</strain>
    </source>
</reference>
<organism evidence="20 22">
    <name type="scientific">Bursaphelenchus xylophilus</name>
    <name type="common">Pinewood nematode worm</name>
    <name type="synonym">Aphelenchoides xylophilus</name>
    <dbReference type="NCBI Taxonomy" id="6326"/>
    <lineage>
        <taxon>Eukaryota</taxon>
        <taxon>Metazoa</taxon>
        <taxon>Ecdysozoa</taxon>
        <taxon>Nematoda</taxon>
        <taxon>Chromadorea</taxon>
        <taxon>Rhabditida</taxon>
        <taxon>Tylenchina</taxon>
        <taxon>Tylenchomorpha</taxon>
        <taxon>Aphelenchoidea</taxon>
        <taxon>Aphelenchoididae</taxon>
        <taxon>Bursaphelenchus</taxon>
    </lineage>
</organism>
<dbReference type="Pfam" id="PF14749">
    <property type="entry name" value="Acyl-CoA_ox_N"/>
    <property type="match status" value="1"/>
</dbReference>
<evidence type="ECO:0000256" key="7">
    <source>
        <dbReference type="ARBA" id="ARBA00022827"/>
    </source>
</evidence>
<dbReference type="GO" id="GO:0005504">
    <property type="term" value="F:fatty acid binding"/>
    <property type="evidence" value="ECO:0007669"/>
    <property type="project" value="TreeGrafter"/>
</dbReference>
<dbReference type="SMR" id="A0A1I7RMH0"/>
<evidence type="ECO:0000256" key="6">
    <source>
        <dbReference type="ARBA" id="ARBA00022741"/>
    </source>
</evidence>
<dbReference type="Gene3D" id="1.20.140.10">
    <property type="entry name" value="Butyryl-CoA Dehydrogenase, subunit A, domain 3"/>
    <property type="match status" value="2"/>
</dbReference>
<keyword evidence="8" id="KW-0276">Fatty acid metabolism</keyword>
<dbReference type="GO" id="GO:0005524">
    <property type="term" value="F:ATP binding"/>
    <property type="evidence" value="ECO:0007669"/>
    <property type="project" value="UniProtKB-KW"/>
</dbReference>
<evidence type="ECO:0000256" key="3">
    <source>
        <dbReference type="ARBA" id="ARBA00004846"/>
    </source>
</evidence>
<keyword evidence="11" id="KW-0443">Lipid metabolism</keyword>
<comment type="similarity">
    <text evidence="4 13">Belongs to the acyl-CoA oxidase family.</text>
</comment>
<evidence type="ECO:0000256" key="2">
    <source>
        <dbReference type="ARBA" id="ARBA00004275"/>
    </source>
</evidence>
<evidence type="ECO:0000256" key="10">
    <source>
        <dbReference type="ARBA" id="ARBA00023002"/>
    </source>
</evidence>
<keyword evidence="21" id="KW-1185">Reference proteome</keyword>
<feature type="binding site" evidence="15">
    <location>
        <position position="190"/>
    </location>
    <ligand>
        <name>FAD</name>
        <dbReference type="ChEBI" id="CHEBI:57692"/>
    </ligand>
</feature>
<dbReference type="FunFam" id="1.20.140.10:FF:000005">
    <property type="entry name" value="Acyl-coenzyme A oxidase"/>
    <property type="match status" value="1"/>
</dbReference>
<gene>
    <name evidence="19" type="ORF">BXYJ_LOCUS10252</name>
</gene>
<dbReference type="InterPro" id="IPR037069">
    <property type="entry name" value="AcylCoA_DH/ox_N_sf"/>
</dbReference>
<comment type="pathway">
    <text evidence="3">Lipid metabolism; peroxisomal fatty acid beta-oxidation.</text>
</comment>
<evidence type="ECO:0000256" key="4">
    <source>
        <dbReference type="ARBA" id="ARBA00006288"/>
    </source>
</evidence>
<dbReference type="InterPro" id="IPR055060">
    <property type="entry name" value="ACOX_C_alpha1"/>
</dbReference>
<name>A0A1I7RMH0_BURXY</name>
<dbReference type="OrthoDB" id="538336at2759"/>
<sequence>MPNRYIDPTDNPDLTAERKGCQFDTNEFAAVLRGGHEKFADRKRIERFVENTPELKNLSTDTSYGAKIDWVERAFKRHVVAKKYQDQVVQRSNREGWEYYKALTVGVNGAPGGLADVIVIPLLENCCDEEQRKLFLEPARRYEHYSAYAQTELGHGTNTKALGTTATFDPATQTFVLNTPNLQSYKWWPGNLGKIASWCVVMASLITNGKNHGMHPFYIQIRDENTHLPLPGITVGETGTNFGAVANDNGYLALDNVRVPKTAMLAKHFQVKPDGTYVQGVHPRVAYVGMMFVRSVMTKESMGEALASAATIATRYSCVRRQGEIEPGKGEVKIIEYRTQQYRLFPQIARAICFFLAGDRVTELYFKMCEDLKNGDASLMEDVHALTSGLKAVSSYQASQGVEQCRLACGGHGYSNGSGIPLIYTLVVGGCTYEGDNLVMLLQLARYLMKRAKESLTGKKPKGLAKMAEHLFVRSRDHCSYSLNQSRQQRWYEIKAAFEHLSRRLTFKAFNILNEESKKNNHEVAWNNASVSLSKAAKAFTRVYLADSFIESVAQISDMNVRFVFEDCLDLYLNYELLDCRADLLEDNYVTSRVLEEVHESLLEALQRIRPNAVNIVDSFDFPDRLLNSQIGSRDGHAYENLYKWAQQSPLNEHQVLPFHHETIGKLMKEVKAVSKL</sequence>
<proteinExistence type="inferred from homology"/>
<dbReference type="GO" id="GO:0005777">
    <property type="term" value="C:peroxisome"/>
    <property type="evidence" value="ECO:0007669"/>
    <property type="project" value="UniProtKB-SubCell"/>
</dbReference>
<dbReference type="eggNOG" id="KOG0136">
    <property type="taxonomic scope" value="Eukaryota"/>
</dbReference>
<feature type="domain" description="Acyl-CoA oxidase C-alpha1" evidence="18">
    <location>
        <begin position="287"/>
        <end position="449"/>
    </location>
</feature>
<dbReference type="InterPro" id="IPR046373">
    <property type="entry name" value="Acyl-CoA_Oxase/DH_mid-dom_sf"/>
</dbReference>
<feature type="active site" description="Proton acceptor" evidence="14">
    <location>
        <position position="434"/>
    </location>
</feature>
<evidence type="ECO:0000256" key="15">
    <source>
        <dbReference type="PIRSR" id="PIRSR000168-2"/>
    </source>
</evidence>